<comment type="caution">
    <text evidence="5">The sequence shown here is derived from an EMBL/GenBank/DDBJ whole genome shotgun (WGS) entry which is preliminary data.</text>
</comment>
<keyword evidence="3" id="KW-0238">DNA-binding</keyword>
<gene>
    <name evidence="5" type="ORF">D7231_24330</name>
</gene>
<dbReference type="Gene3D" id="1.10.10.10">
    <property type="entry name" value="Winged helix-like DNA-binding domain superfamily/Winged helix DNA-binding domain"/>
    <property type="match status" value="1"/>
</dbReference>
<dbReference type="Pfam" id="PF03965">
    <property type="entry name" value="Penicillinase_R"/>
    <property type="match status" value="1"/>
</dbReference>
<evidence type="ECO:0000256" key="2">
    <source>
        <dbReference type="ARBA" id="ARBA00023015"/>
    </source>
</evidence>
<evidence type="ECO:0000256" key="1">
    <source>
        <dbReference type="ARBA" id="ARBA00011046"/>
    </source>
</evidence>
<dbReference type="OrthoDB" id="9813987at2"/>
<accession>A0A3B0B5D1</accession>
<evidence type="ECO:0000256" key="4">
    <source>
        <dbReference type="ARBA" id="ARBA00023163"/>
    </source>
</evidence>
<dbReference type="EMBL" id="RBAM01000010">
    <property type="protein sequence ID" value="RKN65937.1"/>
    <property type="molecule type" value="Genomic_DNA"/>
</dbReference>
<evidence type="ECO:0000256" key="3">
    <source>
        <dbReference type="ARBA" id="ARBA00023125"/>
    </source>
</evidence>
<dbReference type="InterPro" id="IPR036390">
    <property type="entry name" value="WH_DNA-bd_sf"/>
</dbReference>
<keyword evidence="2" id="KW-0805">Transcription regulation</keyword>
<proteinExistence type="inferred from homology"/>
<comment type="similarity">
    <text evidence="1">Belongs to the BlaI transcriptional regulatory family.</text>
</comment>
<protein>
    <submittedName>
        <fullName evidence="5">BlaI/MecI/CopY family transcriptional regulator</fullName>
    </submittedName>
</protein>
<dbReference type="Proteomes" id="UP000270343">
    <property type="component" value="Unassembled WGS sequence"/>
</dbReference>
<dbReference type="GO" id="GO:0045892">
    <property type="term" value="P:negative regulation of DNA-templated transcription"/>
    <property type="evidence" value="ECO:0007669"/>
    <property type="project" value="InterPro"/>
</dbReference>
<dbReference type="InterPro" id="IPR005650">
    <property type="entry name" value="BlaI_family"/>
</dbReference>
<keyword evidence="4" id="KW-0804">Transcription</keyword>
<dbReference type="RefSeq" id="WP_120757663.1">
    <property type="nucleotide sequence ID" value="NZ_RBAM01000010.1"/>
</dbReference>
<evidence type="ECO:0000313" key="6">
    <source>
        <dbReference type="Proteomes" id="UP000270343"/>
    </source>
</evidence>
<dbReference type="AlphaFoldDB" id="A0A3B0B5D1"/>
<evidence type="ECO:0000313" key="5">
    <source>
        <dbReference type="EMBL" id="RKN65937.1"/>
    </source>
</evidence>
<reference evidence="5 6" key="1">
    <citation type="journal article" date="2015" name="Antonie Van Leeuwenhoek">
        <title>Streptomyces klenkii sp. nov., isolated from deep marine sediment.</title>
        <authorList>
            <person name="Veyisoglu A."/>
            <person name="Sahin N."/>
        </authorList>
    </citation>
    <scope>NUCLEOTIDE SEQUENCE [LARGE SCALE GENOMIC DNA]</scope>
    <source>
        <strain evidence="5 6">KCTC 29202</strain>
    </source>
</reference>
<sequence>MARTDGERRPAGELEASVLAALWAAGRPQSAAEVRAAIPQPLARTTVATLLARLYEKGAVGRRPGGRGFVYFPMEDSHGLTARRMHRELDQDDDRGIVLARFVDGLSPEDEAELRRLLEGGGQ</sequence>
<dbReference type="GO" id="GO:0003677">
    <property type="term" value="F:DNA binding"/>
    <property type="evidence" value="ECO:0007669"/>
    <property type="project" value="UniProtKB-KW"/>
</dbReference>
<dbReference type="SUPFAM" id="SSF46785">
    <property type="entry name" value="Winged helix' DNA-binding domain"/>
    <property type="match status" value="1"/>
</dbReference>
<dbReference type="InterPro" id="IPR036388">
    <property type="entry name" value="WH-like_DNA-bd_sf"/>
</dbReference>
<keyword evidence="6" id="KW-1185">Reference proteome</keyword>
<organism evidence="5 6">
    <name type="scientific">Streptomyces klenkii</name>
    <dbReference type="NCBI Taxonomy" id="1420899"/>
    <lineage>
        <taxon>Bacteria</taxon>
        <taxon>Bacillati</taxon>
        <taxon>Actinomycetota</taxon>
        <taxon>Actinomycetes</taxon>
        <taxon>Kitasatosporales</taxon>
        <taxon>Streptomycetaceae</taxon>
        <taxon>Streptomyces</taxon>
    </lineage>
</organism>
<name>A0A3B0B5D1_9ACTN</name>